<dbReference type="Proteomes" id="UP001331761">
    <property type="component" value="Unassembled WGS sequence"/>
</dbReference>
<sequence>MSIIRKATCRILMCRPTYFQVFYSINPWMAMKDPVDHQKAMDQWNTLKKTIEKCGAEVEVMEPTKSAENVPDLVFTANAAIVRGKRVYLASFAHEQRKEEWKFNDKWFRENGYRTYHNPDIPHEGAGDALWCRNGEVLIAGVGPRSDVRALTHIQENLQTEDDPFKILGVRLVDERFYHLDTCFCPLDDKLALWYPHAFDPVCQHNLGNYFELLPVHESEAEQFACNAVVIGKNVIMNEGSERIAKLLELYGFKTHFVEMSEFLKSGGSAKCLTLQLD</sequence>
<dbReference type="GO" id="GO:0019546">
    <property type="term" value="P:L-arginine deiminase pathway"/>
    <property type="evidence" value="ECO:0007669"/>
    <property type="project" value="TreeGrafter"/>
</dbReference>
<dbReference type="GO" id="GO:0016990">
    <property type="term" value="F:arginine deiminase activity"/>
    <property type="evidence" value="ECO:0007669"/>
    <property type="project" value="TreeGrafter"/>
</dbReference>
<evidence type="ECO:0000313" key="2">
    <source>
        <dbReference type="Proteomes" id="UP001331761"/>
    </source>
</evidence>
<dbReference type="Gene3D" id="3.75.10.10">
    <property type="entry name" value="L-arginine/glycine Amidinotransferase, Chain A"/>
    <property type="match status" value="1"/>
</dbReference>
<dbReference type="Pfam" id="PF19420">
    <property type="entry name" value="DDAH_eukar"/>
    <property type="match status" value="1"/>
</dbReference>
<gene>
    <name evidence="1" type="ORF">GCK32_007493</name>
</gene>
<protein>
    <submittedName>
        <fullName evidence="1">Amidinotransferase</fullName>
    </submittedName>
</protein>
<reference evidence="1 2" key="1">
    <citation type="submission" date="2019-10" db="EMBL/GenBank/DDBJ databases">
        <title>Assembly and Annotation for the nematode Trichostrongylus colubriformis.</title>
        <authorList>
            <person name="Martin J."/>
        </authorList>
    </citation>
    <scope>NUCLEOTIDE SEQUENCE [LARGE SCALE GENOMIC DNA]</scope>
    <source>
        <strain evidence="1">G859</strain>
        <tissue evidence="1">Whole worm</tissue>
    </source>
</reference>
<accession>A0AAN8EMD8</accession>
<keyword evidence="2" id="KW-1185">Reference proteome</keyword>
<dbReference type="PANTHER" id="PTHR47271">
    <property type="entry name" value="ARGININE DEIMINASE"/>
    <property type="match status" value="1"/>
</dbReference>
<organism evidence="1 2">
    <name type="scientific">Trichostrongylus colubriformis</name>
    <name type="common">Black scour worm</name>
    <dbReference type="NCBI Taxonomy" id="6319"/>
    <lineage>
        <taxon>Eukaryota</taxon>
        <taxon>Metazoa</taxon>
        <taxon>Ecdysozoa</taxon>
        <taxon>Nematoda</taxon>
        <taxon>Chromadorea</taxon>
        <taxon>Rhabditida</taxon>
        <taxon>Rhabditina</taxon>
        <taxon>Rhabditomorpha</taxon>
        <taxon>Strongyloidea</taxon>
        <taxon>Trichostrongylidae</taxon>
        <taxon>Trichostrongylus</taxon>
    </lineage>
</organism>
<evidence type="ECO:0000313" key="1">
    <source>
        <dbReference type="EMBL" id="KAK5964391.1"/>
    </source>
</evidence>
<dbReference type="AlphaFoldDB" id="A0AAN8EMD8"/>
<name>A0AAN8EMD8_TRICO</name>
<comment type="caution">
    <text evidence="1">The sequence shown here is derived from an EMBL/GenBank/DDBJ whole genome shotgun (WGS) entry which is preliminary data.</text>
</comment>
<dbReference type="EMBL" id="WIXE01025884">
    <property type="protein sequence ID" value="KAK5964391.1"/>
    <property type="molecule type" value="Genomic_DNA"/>
</dbReference>
<dbReference type="PANTHER" id="PTHR47271:SF2">
    <property type="entry name" value="ARGININE DEIMINASE"/>
    <property type="match status" value="1"/>
</dbReference>
<proteinExistence type="predicted"/>
<dbReference type="SUPFAM" id="SSF55909">
    <property type="entry name" value="Pentein"/>
    <property type="match status" value="1"/>
</dbReference>